<evidence type="ECO:0000256" key="6">
    <source>
        <dbReference type="ARBA" id="ARBA00022801"/>
    </source>
</evidence>
<evidence type="ECO:0000313" key="9">
    <source>
        <dbReference type="EMBL" id="KAB0805430.1"/>
    </source>
</evidence>
<dbReference type="OrthoDB" id="2430314at2759"/>
<gene>
    <name evidence="9" type="ORF">PPYR_02400</name>
</gene>
<keyword evidence="10" id="KW-1185">Reference proteome</keyword>
<protein>
    <recommendedName>
        <fullName evidence="8">DDE Tnp4 domain-containing protein</fullName>
    </recommendedName>
</protein>
<dbReference type="PANTHER" id="PTHR22930:SF289">
    <property type="entry name" value="DDE TNP4 DOMAIN-CONTAINING PROTEIN-RELATED"/>
    <property type="match status" value="1"/>
</dbReference>
<evidence type="ECO:0000259" key="8">
    <source>
        <dbReference type="Pfam" id="PF13359"/>
    </source>
</evidence>
<dbReference type="InParanoid" id="A0A5N4B7U2"/>
<evidence type="ECO:0000256" key="3">
    <source>
        <dbReference type="ARBA" id="ARBA00006958"/>
    </source>
</evidence>
<keyword evidence="7" id="KW-0539">Nucleus</keyword>
<organism evidence="9 10">
    <name type="scientific">Photinus pyralis</name>
    <name type="common">Common eastern firefly</name>
    <name type="synonym">Lampyris pyralis</name>
    <dbReference type="NCBI Taxonomy" id="7054"/>
    <lineage>
        <taxon>Eukaryota</taxon>
        <taxon>Metazoa</taxon>
        <taxon>Ecdysozoa</taxon>
        <taxon>Arthropoda</taxon>
        <taxon>Hexapoda</taxon>
        <taxon>Insecta</taxon>
        <taxon>Pterygota</taxon>
        <taxon>Neoptera</taxon>
        <taxon>Endopterygota</taxon>
        <taxon>Coleoptera</taxon>
        <taxon>Polyphaga</taxon>
        <taxon>Elateriformia</taxon>
        <taxon>Elateroidea</taxon>
        <taxon>Lampyridae</taxon>
        <taxon>Lampyrinae</taxon>
        <taxon>Photinus</taxon>
    </lineage>
</organism>
<evidence type="ECO:0000313" key="10">
    <source>
        <dbReference type="Proteomes" id="UP000327044"/>
    </source>
</evidence>
<dbReference type="AlphaFoldDB" id="A0A5N4B7U2"/>
<dbReference type="GO" id="GO:0005634">
    <property type="term" value="C:nucleus"/>
    <property type="evidence" value="ECO:0007669"/>
    <property type="project" value="UniProtKB-SubCell"/>
</dbReference>
<dbReference type="GO" id="GO:0016787">
    <property type="term" value="F:hydrolase activity"/>
    <property type="evidence" value="ECO:0007669"/>
    <property type="project" value="UniProtKB-KW"/>
</dbReference>
<accession>A0A5N4B7U2</accession>
<dbReference type="InterPro" id="IPR027806">
    <property type="entry name" value="HARBI1_dom"/>
</dbReference>
<dbReference type="GO" id="GO:0046872">
    <property type="term" value="F:metal ion binding"/>
    <property type="evidence" value="ECO:0007669"/>
    <property type="project" value="UniProtKB-KW"/>
</dbReference>
<keyword evidence="4" id="KW-0540">Nuclease</keyword>
<dbReference type="PANTHER" id="PTHR22930">
    <property type="match status" value="1"/>
</dbReference>
<evidence type="ECO:0000256" key="7">
    <source>
        <dbReference type="ARBA" id="ARBA00023242"/>
    </source>
</evidence>
<keyword evidence="5" id="KW-0479">Metal-binding</keyword>
<proteinExistence type="inferred from homology"/>
<reference evidence="9 10" key="1">
    <citation type="journal article" date="2018" name="Elife">
        <title>Firefly genomes illuminate parallel origins of bioluminescence in beetles.</title>
        <authorList>
            <person name="Fallon T.R."/>
            <person name="Lower S.E."/>
            <person name="Chang C.H."/>
            <person name="Bessho-Uehara M."/>
            <person name="Martin G.J."/>
            <person name="Bewick A.J."/>
            <person name="Behringer M."/>
            <person name="Debat H.J."/>
            <person name="Wong I."/>
            <person name="Day J.C."/>
            <person name="Suvorov A."/>
            <person name="Silva C.J."/>
            <person name="Stanger-Hall K.F."/>
            <person name="Hall D.W."/>
            <person name="Schmitz R.J."/>
            <person name="Nelson D.R."/>
            <person name="Lewis S.M."/>
            <person name="Shigenobu S."/>
            <person name="Bybee S.M."/>
            <person name="Larracuente A.M."/>
            <person name="Oba Y."/>
            <person name="Weng J.K."/>
        </authorList>
    </citation>
    <scope>NUCLEOTIDE SEQUENCE [LARGE SCALE GENOMIC DNA]</scope>
    <source>
        <strain evidence="9">1611_PpyrPB1</strain>
        <tissue evidence="9">Whole body</tissue>
    </source>
</reference>
<evidence type="ECO:0000256" key="5">
    <source>
        <dbReference type="ARBA" id="ARBA00022723"/>
    </source>
</evidence>
<dbReference type="Pfam" id="PF13359">
    <property type="entry name" value="DDE_Tnp_4"/>
    <property type="match status" value="1"/>
</dbReference>
<evidence type="ECO:0000256" key="4">
    <source>
        <dbReference type="ARBA" id="ARBA00022722"/>
    </source>
</evidence>
<dbReference type="EMBL" id="VVIM01000001">
    <property type="protein sequence ID" value="KAB0805430.1"/>
    <property type="molecule type" value="Genomic_DNA"/>
</dbReference>
<dbReference type="Proteomes" id="UP000327044">
    <property type="component" value="Unassembled WGS sequence"/>
</dbReference>
<sequence length="349" mass="40458">MYFHELDDEIEMQEIEDLGLNRQRYMVRERQDNFHGWNEEQFFNRFRVTKNTALHINGLIEDNIRHRTDRNHAVSPLQQLLVALRFYACGSFQIVAGDFGGLHRTTSGQIIRRVSRAIAELSPVYIKMPDTVEEMTIIKQGFYAIARFPRVIGAIDCTHIRIQNPGGEHAENFRNRKGFFLSTSKLYVMQTIKLEILYVVGQGASHDSHIFRNSTIRMKFENNEMGNSILLGDSGYPLCHYLITPINNPTNPAEHYFNECQIRTRTIIERTFGIWKRKFPILSLGLRNKLPMCQDIIVATAIIHNIARDQNEAMELDDIEIDQDNNVIAPVNVENNARQPYIDYFQGLL</sequence>
<evidence type="ECO:0000256" key="1">
    <source>
        <dbReference type="ARBA" id="ARBA00001968"/>
    </source>
</evidence>
<dbReference type="GO" id="GO:0004518">
    <property type="term" value="F:nuclease activity"/>
    <property type="evidence" value="ECO:0007669"/>
    <property type="project" value="UniProtKB-KW"/>
</dbReference>
<comment type="similarity">
    <text evidence="3">Belongs to the HARBI1 family.</text>
</comment>
<evidence type="ECO:0000256" key="2">
    <source>
        <dbReference type="ARBA" id="ARBA00004123"/>
    </source>
</evidence>
<name>A0A5N4B7U2_PHOPY</name>
<feature type="domain" description="DDE Tnp4" evidence="8">
    <location>
        <begin position="155"/>
        <end position="305"/>
    </location>
</feature>
<comment type="caution">
    <text evidence="9">The sequence shown here is derived from an EMBL/GenBank/DDBJ whole genome shotgun (WGS) entry which is preliminary data.</text>
</comment>
<dbReference type="InterPro" id="IPR045249">
    <property type="entry name" value="HARBI1-like"/>
</dbReference>
<comment type="cofactor">
    <cofactor evidence="1">
        <name>a divalent metal cation</name>
        <dbReference type="ChEBI" id="CHEBI:60240"/>
    </cofactor>
</comment>
<keyword evidence="6" id="KW-0378">Hydrolase</keyword>
<comment type="subcellular location">
    <subcellularLocation>
        <location evidence="2">Nucleus</location>
    </subcellularLocation>
</comment>